<feature type="domain" description="VWFD" evidence="2">
    <location>
        <begin position="428"/>
        <end position="491"/>
    </location>
</feature>
<evidence type="ECO:0000259" key="2">
    <source>
        <dbReference type="Pfam" id="PF00094"/>
    </source>
</evidence>
<name>A0ABQ9GMA5_9NEOP</name>
<feature type="region of interest" description="Disordered" evidence="1">
    <location>
        <begin position="1"/>
        <end position="31"/>
    </location>
</feature>
<sequence length="722" mass="82318">MTYKIRHGRRRKEHAHLATQQRSTLTHPTQERQAEQDHIASLRLQAVSSVHVYQTEARYTLANPNFWTQEAADWNLKFSLGKSRHEDCILHTCDARKGERRLQISGATEIKHGNMTVSVTTASGGQITEWERDQLYLCGKLEIVANDATGWQVFSGISCFPCPYNPSLLHSHFISPSSALKTSLLRAVQISQLNSFDSMDVSPCCEGVVYVMWVYEYLDVGNRLQYVIALLHSKLTDMTQTALQAESRCVPSLPDSDHNILCFHAIPLPQLPLTFVTKGWSTYREAKTKFIFDPENGRVELEQKLPMSWHAFNEIPKFEEIPEYKTITSIPSFLSFSNVTFWTLYYEYKSFTEPTTWLPPFRMWSCAIMQGWEKLEIPKKTRCPASSGMIPTCENLEATSPGIKPSLPSVGRHVTCGDVWVAAQALLAGPQHFMTFDKHFFEFRGSCSYLLANDFVDYNFSLIISYDSNRKSEQYEIVLIVGKDIVQINLFEDANEIGIAAMEKREGKNFGYLYLDRKDMVKIQAKQKKVNVRSQEVTVNPQQLLCVCDSPNKLKIYLTYELASRPPCLFDDVSLRKGTKSLLMKIFESGLQVFIDISDATFVLGGGFLIHYVALTPEIKKTYFCKLRGGKDSTKTFYNIEMLVEQQNYIRRSLLFAHPSVVVQKQGVRKLPAQLKDTNIYQEADMVHIENSNGFSIHCNMKFDVCTIILEGNVTHTNCNNL</sequence>
<feature type="compositionally biased region" description="Polar residues" evidence="1">
    <location>
        <begin position="18"/>
        <end position="28"/>
    </location>
</feature>
<feature type="compositionally biased region" description="Basic residues" evidence="1">
    <location>
        <begin position="1"/>
        <end position="14"/>
    </location>
</feature>
<reference evidence="3 4" key="1">
    <citation type="submission" date="2023-02" db="EMBL/GenBank/DDBJ databases">
        <title>LHISI_Scaffold_Assembly.</title>
        <authorList>
            <person name="Stuart O.P."/>
            <person name="Cleave R."/>
            <person name="Magrath M.J.L."/>
            <person name="Mikheyev A.S."/>
        </authorList>
    </citation>
    <scope>NUCLEOTIDE SEQUENCE [LARGE SCALE GENOMIC DNA]</scope>
    <source>
        <strain evidence="3">Daus_M_001</strain>
        <tissue evidence="3">Leg muscle</tissue>
    </source>
</reference>
<dbReference type="Proteomes" id="UP001159363">
    <property type="component" value="Chromosome 10"/>
</dbReference>
<keyword evidence="4" id="KW-1185">Reference proteome</keyword>
<evidence type="ECO:0000313" key="4">
    <source>
        <dbReference type="Proteomes" id="UP001159363"/>
    </source>
</evidence>
<accession>A0ABQ9GMA5</accession>
<organism evidence="3 4">
    <name type="scientific">Dryococelus australis</name>
    <dbReference type="NCBI Taxonomy" id="614101"/>
    <lineage>
        <taxon>Eukaryota</taxon>
        <taxon>Metazoa</taxon>
        <taxon>Ecdysozoa</taxon>
        <taxon>Arthropoda</taxon>
        <taxon>Hexapoda</taxon>
        <taxon>Insecta</taxon>
        <taxon>Pterygota</taxon>
        <taxon>Neoptera</taxon>
        <taxon>Polyneoptera</taxon>
        <taxon>Phasmatodea</taxon>
        <taxon>Verophasmatodea</taxon>
        <taxon>Anareolatae</taxon>
        <taxon>Phasmatidae</taxon>
        <taxon>Eurycanthinae</taxon>
        <taxon>Dryococelus</taxon>
    </lineage>
</organism>
<gene>
    <name evidence="3" type="ORF">PR048_026783</name>
</gene>
<proteinExistence type="predicted"/>
<dbReference type="PANTHER" id="PTHR37860">
    <property type="entry name" value="AGAP008810-PA"/>
    <property type="match status" value="1"/>
</dbReference>
<dbReference type="InterPro" id="IPR001846">
    <property type="entry name" value="VWF_type-D"/>
</dbReference>
<protein>
    <recommendedName>
        <fullName evidence="2">VWFD domain-containing protein</fullName>
    </recommendedName>
</protein>
<dbReference type="EMBL" id="JARBHB010000011">
    <property type="protein sequence ID" value="KAJ8873166.1"/>
    <property type="molecule type" value="Genomic_DNA"/>
</dbReference>
<dbReference type="PANTHER" id="PTHR37860:SF1">
    <property type="match status" value="1"/>
</dbReference>
<evidence type="ECO:0000313" key="3">
    <source>
        <dbReference type="EMBL" id="KAJ8873166.1"/>
    </source>
</evidence>
<evidence type="ECO:0000256" key="1">
    <source>
        <dbReference type="SAM" id="MobiDB-lite"/>
    </source>
</evidence>
<comment type="caution">
    <text evidence="3">The sequence shown here is derived from an EMBL/GenBank/DDBJ whole genome shotgun (WGS) entry which is preliminary data.</text>
</comment>
<dbReference type="Pfam" id="PF00094">
    <property type="entry name" value="VWD"/>
    <property type="match status" value="1"/>
</dbReference>